<feature type="compositionally biased region" description="Polar residues" evidence="3">
    <location>
        <begin position="236"/>
        <end position="259"/>
    </location>
</feature>
<dbReference type="GO" id="GO:0031594">
    <property type="term" value="C:neuromuscular junction"/>
    <property type="evidence" value="ECO:0007669"/>
    <property type="project" value="TreeGrafter"/>
</dbReference>
<organism evidence="5 6">
    <name type="scientific">Protopolystoma xenopodis</name>
    <dbReference type="NCBI Taxonomy" id="117903"/>
    <lineage>
        <taxon>Eukaryota</taxon>
        <taxon>Metazoa</taxon>
        <taxon>Spiralia</taxon>
        <taxon>Lophotrochozoa</taxon>
        <taxon>Platyhelminthes</taxon>
        <taxon>Monogenea</taxon>
        <taxon>Polyopisthocotylea</taxon>
        <taxon>Polystomatidea</taxon>
        <taxon>Polystomatidae</taxon>
        <taxon>Protopolystoma</taxon>
    </lineage>
</organism>
<dbReference type="Proteomes" id="UP000784294">
    <property type="component" value="Unassembled WGS sequence"/>
</dbReference>
<evidence type="ECO:0000256" key="1">
    <source>
        <dbReference type="ARBA" id="ARBA00022737"/>
    </source>
</evidence>
<sequence length="396" mass="43124">MEPIAYRSSAGSLPSASSKPANYTRYIFFRFPQELNLGNMSAETMWTYLAEDLSLGLTQHYELMVAGTEHTTSHSPSTPAKGGVASSSVVSAAGKRQPPDGQAESTGAGTAFAASKQGTGASAKAAIKGAPSDGGNGNSGRGQTSAAAKVKSSDYMNLCFRVKWFYNTYIGCLPQMTDKVPEYPRCGQAPGFFGLHSKRHRECSSKANRQLVKRNSPSSSGGTDKSSSKANRQLVKRNSPSSSGGTDLRISSPNTSTRNGIKPIDSWSRGIRRRLLVEPTFESSRQHESSSKTNRQLVKRNPPSSSGGTDLRISSRNGNKQDGFPRSSEHVLYSNSVVDVFTQLNQCFDVIRKLQCPDMLVRGHYMHRFSQVPKSCPNPCRFPTYFTSVRISHSRR</sequence>
<reference evidence="5" key="1">
    <citation type="submission" date="2018-11" db="EMBL/GenBank/DDBJ databases">
        <authorList>
            <consortium name="Pathogen Informatics"/>
        </authorList>
    </citation>
    <scope>NUCLEOTIDE SEQUENCE</scope>
</reference>
<dbReference type="GO" id="GO:0098831">
    <property type="term" value="C:presynaptic active zone cytoplasmic component"/>
    <property type="evidence" value="ECO:0007669"/>
    <property type="project" value="TreeGrafter"/>
</dbReference>
<dbReference type="GO" id="GO:0043195">
    <property type="term" value="C:terminal bouton"/>
    <property type="evidence" value="ECO:0007669"/>
    <property type="project" value="TreeGrafter"/>
</dbReference>
<feature type="region of interest" description="Disordered" evidence="3">
    <location>
        <begin position="278"/>
        <end position="327"/>
    </location>
</feature>
<evidence type="ECO:0000256" key="3">
    <source>
        <dbReference type="SAM" id="MobiDB-lite"/>
    </source>
</evidence>
<dbReference type="OrthoDB" id="5831756at2759"/>
<keyword evidence="2" id="KW-0862">Zinc</keyword>
<evidence type="ECO:0000259" key="4">
    <source>
        <dbReference type="PROSITE" id="PS51258"/>
    </source>
</evidence>
<protein>
    <recommendedName>
        <fullName evidence="4">MHD1 domain-containing protein</fullName>
    </recommendedName>
</protein>
<dbReference type="InterPro" id="IPR010439">
    <property type="entry name" value="MUN_dom"/>
</dbReference>
<keyword evidence="1" id="KW-0677">Repeat</keyword>
<dbReference type="GO" id="GO:0016081">
    <property type="term" value="P:synaptic vesicle docking"/>
    <property type="evidence" value="ECO:0007669"/>
    <property type="project" value="TreeGrafter"/>
</dbReference>
<dbReference type="GO" id="GO:0099525">
    <property type="term" value="P:presynaptic dense core vesicle exocytosis"/>
    <property type="evidence" value="ECO:0007669"/>
    <property type="project" value="TreeGrafter"/>
</dbReference>
<feature type="compositionally biased region" description="Low complexity" evidence="3">
    <location>
        <begin position="73"/>
        <end position="94"/>
    </location>
</feature>
<dbReference type="Pfam" id="PF06292">
    <property type="entry name" value="MUN"/>
    <property type="match status" value="2"/>
</dbReference>
<accession>A0A3S5CSZ9</accession>
<dbReference type="EMBL" id="CAAALY010247167">
    <property type="protein sequence ID" value="VEL34186.1"/>
    <property type="molecule type" value="Genomic_DNA"/>
</dbReference>
<dbReference type="GO" id="GO:0008270">
    <property type="term" value="F:zinc ion binding"/>
    <property type="evidence" value="ECO:0007669"/>
    <property type="project" value="UniProtKB-KW"/>
</dbReference>
<dbReference type="GO" id="GO:0019992">
    <property type="term" value="F:diacylglycerol binding"/>
    <property type="evidence" value="ECO:0007669"/>
    <property type="project" value="InterPro"/>
</dbReference>
<dbReference type="GO" id="GO:0017075">
    <property type="term" value="F:syntaxin-1 binding"/>
    <property type="evidence" value="ECO:0007669"/>
    <property type="project" value="TreeGrafter"/>
</dbReference>
<dbReference type="InterPro" id="IPR027080">
    <property type="entry name" value="Unc-13"/>
</dbReference>
<comment type="caution">
    <text evidence="5">The sequence shown here is derived from an EMBL/GenBank/DDBJ whole genome shotgun (WGS) entry which is preliminary data.</text>
</comment>
<feature type="region of interest" description="Disordered" evidence="3">
    <location>
        <begin position="204"/>
        <end position="265"/>
    </location>
</feature>
<dbReference type="PROSITE" id="PS51258">
    <property type="entry name" value="MHD1"/>
    <property type="match status" value="1"/>
</dbReference>
<evidence type="ECO:0000256" key="2">
    <source>
        <dbReference type="ARBA" id="ARBA00022771"/>
    </source>
</evidence>
<feature type="compositionally biased region" description="Low complexity" evidence="3">
    <location>
        <begin position="216"/>
        <end position="229"/>
    </location>
</feature>
<dbReference type="GO" id="GO:0042734">
    <property type="term" value="C:presynaptic membrane"/>
    <property type="evidence" value="ECO:0007669"/>
    <property type="project" value="TreeGrafter"/>
</dbReference>
<proteinExistence type="predicted"/>
<feature type="region of interest" description="Disordered" evidence="3">
    <location>
        <begin position="68"/>
        <end position="145"/>
    </location>
</feature>
<dbReference type="GO" id="GO:0035249">
    <property type="term" value="P:synaptic transmission, glutamatergic"/>
    <property type="evidence" value="ECO:0007669"/>
    <property type="project" value="TreeGrafter"/>
</dbReference>
<dbReference type="GO" id="GO:0061789">
    <property type="term" value="P:dense core granule priming"/>
    <property type="evidence" value="ECO:0007669"/>
    <property type="project" value="TreeGrafter"/>
</dbReference>
<dbReference type="Gene3D" id="1.10.357.50">
    <property type="match status" value="1"/>
</dbReference>
<name>A0A3S5CSZ9_9PLAT</name>
<dbReference type="GO" id="GO:0005516">
    <property type="term" value="F:calmodulin binding"/>
    <property type="evidence" value="ECO:0007669"/>
    <property type="project" value="TreeGrafter"/>
</dbReference>
<dbReference type="PANTHER" id="PTHR10480">
    <property type="entry name" value="PROTEIN UNC-13 HOMOLOG"/>
    <property type="match status" value="1"/>
</dbReference>
<dbReference type="GO" id="GO:0030672">
    <property type="term" value="C:synaptic vesicle membrane"/>
    <property type="evidence" value="ECO:0007669"/>
    <property type="project" value="TreeGrafter"/>
</dbReference>
<dbReference type="GO" id="GO:0016082">
    <property type="term" value="P:synaptic vesicle priming"/>
    <property type="evidence" value="ECO:0007669"/>
    <property type="project" value="TreeGrafter"/>
</dbReference>
<feature type="domain" description="MHD1" evidence="4">
    <location>
        <begin position="262"/>
        <end position="384"/>
    </location>
</feature>
<evidence type="ECO:0000313" key="6">
    <source>
        <dbReference type="Proteomes" id="UP000784294"/>
    </source>
</evidence>
<keyword evidence="2" id="KW-0863">Zinc-finger</keyword>
<feature type="compositionally biased region" description="Polar residues" evidence="3">
    <location>
        <begin position="291"/>
        <end position="320"/>
    </location>
</feature>
<evidence type="ECO:0000313" key="5">
    <source>
        <dbReference type="EMBL" id="VEL34186.1"/>
    </source>
</evidence>
<keyword evidence="6" id="KW-1185">Reference proteome</keyword>
<gene>
    <name evidence="5" type="ORF">PXEA_LOCUS27626</name>
</gene>
<dbReference type="PANTHER" id="PTHR10480:SF12">
    <property type="entry name" value="UNC-13, ISOFORM E"/>
    <property type="match status" value="1"/>
</dbReference>
<dbReference type="InterPro" id="IPR014770">
    <property type="entry name" value="Munc13_1"/>
</dbReference>
<keyword evidence="2" id="KW-0479">Metal-binding</keyword>
<dbReference type="AlphaFoldDB" id="A0A3S5CSZ9"/>